<keyword evidence="2 5" id="KW-0489">Methyltransferase</keyword>
<dbReference type="EMBL" id="FOSB01000014">
    <property type="protein sequence ID" value="SFK45940.1"/>
    <property type="molecule type" value="Genomic_DNA"/>
</dbReference>
<evidence type="ECO:0000313" key="6">
    <source>
        <dbReference type="Proteomes" id="UP000183557"/>
    </source>
</evidence>
<dbReference type="OrthoDB" id="43862at2"/>
<dbReference type="SUPFAM" id="SSF53335">
    <property type="entry name" value="S-adenosyl-L-methionine-dependent methyltransferases"/>
    <property type="match status" value="1"/>
</dbReference>
<organism evidence="5 6">
    <name type="scientific">Halobacillus dabanensis</name>
    <dbReference type="NCBI Taxonomy" id="240302"/>
    <lineage>
        <taxon>Bacteria</taxon>
        <taxon>Bacillati</taxon>
        <taxon>Bacillota</taxon>
        <taxon>Bacilli</taxon>
        <taxon>Bacillales</taxon>
        <taxon>Bacillaceae</taxon>
        <taxon>Halobacillus</taxon>
    </lineage>
</organism>
<dbReference type="Gene3D" id="3.40.50.150">
    <property type="entry name" value="Vaccinia Virus protein VP39"/>
    <property type="match status" value="1"/>
</dbReference>
<name>A0A1I3ZPW2_HALDA</name>
<keyword evidence="6" id="KW-1185">Reference proteome</keyword>
<dbReference type="GO" id="GO:0032259">
    <property type="term" value="P:methylation"/>
    <property type="evidence" value="ECO:0007669"/>
    <property type="project" value="UniProtKB-KW"/>
</dbReference>
<evidence type="ECO:0000313" key="5">
    <source>
        <dbReference type="EMBL" id="SFK45940.1"/>
    </source>
</evidence>
<protein>
    <submittedName>
        <fullName evidence="5">Methyltransferase domain-containing protein</fullName>
    </submittedName>
</protein>
<feature type="domain" description="Methyltransferase type 11" evidence="4">
    <location>
        <begin position="48"/>
        <end position="141"/>
    </location>
</feature>
<keyword evidence="3 5" id="KW-0808">Transferase</keyword>
<dbReference type="InterPro" id="IPR029063">
    <property type="entry name" value="SAM-dependent_MTases_sf"/>
</dbReference>
<dbReference type="AlphaFoldDB" id="A0A1I3ZPW2"/>
<comment type="similarity">
    <text evidence="1">Belongs to the methyltransferase superfamily.</text>
</comment>
<gene>
    <name evidence="5" type="ORF">SAMN04487936_11480</name>
</gene>
<dbReference type="Proteomes" id="UP000183557">
    <property type="component" value="Unassembled WGS sequence"/>
</dbReference>
<dbReference type="InterPro" id="IPR013216">
    <property type="entry name" value="Methyltransf_11"/>
</dbReference>
<dbReference type="PANTHER" id="PTHR44942">
    <property type="entry name" value="METHYLTRANSF_11 DOMAIN-CONTAINING PROTEIN"/>
    <property type="match status" value="1"/>
</dbReference>
<reference evidence="6" key="1">
    <citation type="submission" date="2016-10" db="EMBL/GenBank/DDBJ databases">
        <authorList>
            <person name="Varghese N."/>
            <person name="Submissions S."/>
        </authorList>
    </citation>
    <scope>NUCLEOTIDE SEQUENCE [LARGE SCALE GENOMIC DNA]</scope>
    <source>
        <strain evidence="6">CGMCC 1.3704</strain>
    </source>
</reference>
<dbReference type="RefSeq" id="WP_075038047.1">
    <property type="nucleotide sequence ID" value="NZ_FOSB01000014.1"/>
</dbReference>
<evidence type="ECO:0000256" key="1">
    <source>
        <dbReference type="ARBA" id="ARBA00008361"/>
    </source>
</evidence>
<evidence type="ECO:0000256" key="2">
    <source>
        <dbReference type="ARBA" id="ARBA00022603"/>
    </source>
</evidence>
<accession>A0A1I3ZPW2</accession>
<dbReference type="InterPro" id="IPR051052">
    <property type="entry name" value="Diverse_substrate_MTase"/>
</dbReference>
<sequence length="258" mass="29910">MSEEIKQNAREVFSKNKQAYVDSSTHKKQSDLDEIINWMQPTLSQKALDIATGGGHVAKALSGYVKTIFATDLTKDMLQNTSTHLTDKTNIEYVIADAENLPFIDESFDIVTCRIAPHHFPSPKMFIKEVSRVLKQNGKFLMIDNIAPEKDQLDHFYNTFEKKRDNSHVRALKKKEWDSLFPPYDLLIQKPLLRKKQMPFPDWVKRTIDNPKEQEEVESLFLQASPDEKHHFSIIVEDGRVQSFTIDEYMVLVEKHST</sequence>
<dbReference type="PANTHER" id="PTHR44942:SF4">
    <property type="entry name" value="METHYLTRANSFERASE TYPE 11 DOMAIN-CONTAINING PROTEIN"/>
    <property type="match status" value="1"/>
</dbReference>
<evidence type="ECO:0000259" key="4">
    <source>
        <dbReference type="Pfam" id="PF08241"/>
    </source>
</evidence>
<proteinExistence type="inferred from homology"/>
<dbReference type="CDD" id="cd02440">
    <property type="entry name" value="AdoMet_MTases"/>
    <property type="match status" value="1"/>
</dbReference>
<evidence type="ECO:0000256" key="3">
    <source>
        <dbReference type="ARBA" id="ARBA00022679"/>
    </source>
</evidence>
<dbReference type="GO" id="GO:0008757">
    <property type="term" value="F:S-adenosylmethionine-dependent methyltransferase activity"/>
    <property type="evidence" value="ECO:0007669"/>
    <property type="project" value="InterPro"/>
</dbReference>
<dbReference type="Pfam" id="PF08241">
    <property type="entry name" value="Methyltransf_11"/>
    <property type="match status" value="1"/>
</dbReference>